<comment type="caution">
    <text evidence="1">The sequence shown here is derived from an EMBL/GenBank/DDBJ whole genome shotgun (WGS) entry which is preliminary data.</text>
</comment>
<proteinExistence type="predicted"/>
<dbReference type="EMBL" id="LAZR01038749">
    <property type="protein sequence ID" value="KKL18757.1"/>
    <property type="molecule type" value="Genomic_DNA"/>
</dbReference>
<evidence type="ECO:0000313" key="1">
    <source>
        <dbReference type="EMBL" id="KKL18757.1"/>
    </source>
</evidence>
<organism evidence="1">
    <name type="scientific">marine sediment metagenome</name>
    <dbReference type="NCBI Taxonomy" id="412755"/>
    <lineage>
        <taxon>unclassified sequences</taxon>
        <taxon>metagenomes</taxon>
        <taxon>ecological metagenomes</taxon>
    </lineage>
</organism>
<reference evidence="1" key="1">
    <citation type="journal article" date="2015" name="Nature">
        <title>Complex archaea that bridge the gap between prokaryotes and eukaryotes.</title>
        <authorList>
            <person name="Spang A."/>
            <person name="Saw J.H."/>
            <person name="Jorgensen S.L."/>
            <person name="Zaremba-Niedzwiedzka K."/>
            <person name="Martijn J."/>
            <person name="Lind A.E."/>
            <person name="van Eijk R."/>
            <person name="Schleper C."/>
            <person name="Guy L."/>
            <person name="Ettema T.J."/>
        </authorList>
    </citation>
    <scope>NUCLEOTIDE SEQUENCE</scope>
</reference>
<gene>
    <name evidence="1" type="ORF">LCGC14_2472360</name>
</gene>
<feature type="non-terminal residue" evidence="1">
    <location>
        <position position="111"/>
    </location>
</feature>
<protein>
    <submittedName>
        <fullName evidence="1">Uncharacterized protein</fullName>
    </submittedName>
</protein>
<sequence length="111" mass="11875">MNKTKTTLVILLLVFSTVTATYAVFNGYWSKTLSHTITIEGTVSVASNFGYSELLDSPSFQTLVSRTVDTLLPFGGDYYARLVAADSNLQAAYLTINVTGPAGAVVTVDVK</sequence>
<accession>A0A0F9BXV4</accession>
<dbReference type="AlphaFoldDB" id="A0A0F9BXV4"/>
<name>A0A0F9BXV4_9ZZZZ</name>